<reference evidence="1" key="1">
    <citation type="submission" date="2016-08" db="EMBL/GenBank/DDBJ databases">
        <authorList>
            <person name="Ngugi D.K."/>
            <person name="Miyake S."/>
            <person name="Stingl U."/>
        </authorList>
    </citation>
    <scope>NUCLEOTIDE SEQUENCE</scope>
    <source>
        <strain evidence="1">SCG-B11WGA-EpuloA1</strain>
    </source>
</reference>
<proteinExistence type="predicted"/>
<evidence type="ECO:0000313" key="1">
    <source>
        <dbReference type="EMBL" id="ONI41423.1"/>
    </source>
</evidence>
<sequence length="79" mass="9306">MQMINKLIEAMEEIETNTKHEGYFYKVKDILIITVCGLLCSLKDINYISEWSLAKPTRQMLKEEFGIEKVPCRAQFYNI</sequence>
<organism evidence="1 2">
    <name type="scientific">Candidatus Epulonipiscium fishelsonii</name>
    <dbReference type="NCBI Taxonomy" id="77094"/>
    <lineage>
        <taxon>Bacteria</taxon>
        <taxon>Bacillati</taxon>
        <taxon>Bacillota</taxon>
        <taxon>Clostridia</taxon>
        <taxon>Lachnospirales</taxon>
        <taxon>Lachnospiraceae</taxon>
        <taxon>Candidatus Epulonipiscium</taxon>
    </lineage>
</organism>
<protein>
    <submittedName>
        <fullName evidence="1">Uncharacterized protein</fullName>
    </submittedName>
</protein>
<accession>A0ACC8XEI8</accession>
<evidence type="ECO:0000313" key="2">
    <source>
        <dbReference type="Proteomes" id="UP000188605"/>
    </source>
</evidence>
<comment type="caution">
    <text evidence="1">The sequence shown here is derived from an EMBL/GenBank/DDBJ whole genome shotgun (WGS) entry which is preliminary data.</text>
</comment>
<dbReference type="Proteomes" id="UP000188605">
    <property type="component" value="Unassembled WGS sequence"/>
</dbReference>
<gene>
    <name evidence="1" type="ORF">AN396_03645</name>
</gene>
<name>A0ACC8XEI8_9FIRM</name>
<keyword evidence="2" id="KW-1185">Reference proteome</keyword>
<dbReference type="EMBL" id="LJDB01000038">
    <property type="protein sequence ID" value="ONI41423.1"/>
    <property type="molecule type" value="Genomic_DNA"/>
</dbReference>